<evidence type="ECO:0008006" key="4">
    <source>
        <dbReference type="Google" id="ProtNLM"/>
    </source>
</evidence>
<keyword evidence="1" id="KW-1133">Transmembrane helix</keyword>
<dbReference type="RefSeq" id="WP_208810489.1">
    <property type="nucleotide sequence ID" value="NZ_WVUH01000001.1"/>
</dbReference>
<accession>A0ABS3VIR4</accession>
<name>A0ABS3VIR4_MICEH</name>
<dbReference type="Gene3D" id="1.10.1760.20">
    <property type="match status" value="1"/>
</dbReference>
<organism evidence="2 3">
    <name type="scientific">Micromonospora echinofusca</name>
    <dbReference type="NCBI Taxonomy" id="47858"/>
    <lineage>
        <taxon>Bacteria</taxon>
        <taxon>Bacillati</taxon>
        <taxon>Actinomycetota</taxon>
        <taxon>Actinomycetes</taxon>
        <taxon>Micromonosporales</taxon>
        <taxon>Micromonosporaceae</taxon>
        <taxon>Micromonospora</taxon>
    </lineage>
</organism>
<protein>
    <recommendedName>
        <fullName evidence="4">Energy-coupling factor transport system substrate-specific component</fullName>
    </recommendedName>
</protein>
<feature type="transmembrane region" description="Helical" evidence="1">
    <location>
        <begin position="12"/>
        <end position="32"/>
    </location>
</feature>
<gene>
    <name evidence="2" type="ORF">GSF22_00025</name>
</gene>
<dbReference type="Proteomes" id="UP000823521">
    <property type="component" value="Unassembled WGS sequence"/>
</dbReference>
<keyword evidence="3" id="KW-1185">Reference proteome</keyword>
<evidence type="ECO:0000256" key="1">
    <source>
        <dbReference type="SAM" id="Phobius"/>
    </source>
</evidence>
<sequence length="217" mass="22365">MSTQSLISRYGRLTIFMIPIGIAINFVGGQLALLLKLPVYLDSIGTILVGALCGGIPGALVGLISNGINSITSPPTLAFGVLSVIFGLLAGWLGKRGVFTVFWKTLASAIPFALIGGVLGALITLWVFGGLAVGGGALVVGALMATGMDVTTANFVAQVPMDFLDKVPTVLAVFVVLRGIPRRIYAKLPLGEVYLRARGVTPAPAFTASRPAPGGQM</sequence>
<keyword evidence="1" id="KW-0812">Transmembrane</keyword>
<evidence type="ECO:0000313" key="3">
    <source>
        <dbReference type="Proteomes" id="UP000823521"/>
    </source>
</evidence>
<dbReference type="EMBL" id="WVUH01000001">
    <property type="protein sequence ID" value="MBO4204406.1"/>
    <property type="molecule type" value="Genomic_DNA"/>
</dbReference>
<feature type="transmembrane region" description="Helical" evidence="1">
    <location>
        <begin position="106"/>
        <end position="128"/>
    </location>
</feature>
<feature type="transmembrane region" description="Helical" evidence="1">
    <location>
        <begin position="163"/>
        <end position="180"/>
    </location>
</feature>
<feature type="transmembrane region" description="Helical" evidence="1">
    <location>
        <begin position="44"/>
        <end position="64"/>
    </location>
</feature>
<evidence type="ECO:0000313" key="2">
    <source>
        <dbReference type="EMBL" id="MBO4204406.1"/>
    </source>
</evidence>
<keyword evidence="1" id="KW-0472">Membrane</keyword>
<comment type="caution">
    <text evidence="2">The sequence shown here is derived from an EMBL/GenBank/DDBJ whole genome shotgun (WGS) entry which is preliminary data.</text>
</comment>
<feature type="transmembrane region" description="Helical" evidence="1">
    <location>
        <begin position="76"/>
        <end position="94"/>
    </location>
</feature>
<reference evidence="2 3" key="1">
    <citation type="submission" date="2019-12" db="EMBL/GenBank/DDBJ databases">
        <title>Whole genome sequencing of endophytic Actinobacterium Micromonospora sp. MPMI6T.</title>
        <authorList>
            <person name="Evv R."/>
            <person name="Podile A.R."/>
        </authorList>
    </citation>
    <scope>NUCLEOTIDE SEQUENCE [LARGE SCALE GENOMIC DNA]</scope>
    <source>
        <strain evidence="2 3">MPMI6</strain>
    </source>
</reference>
<proteinExistence type="predicted"/>